<proteinExistence type="predicted"/>
<dbReference type="InterPro" id="IPR036188">
    <property type="entry name" value="FAD/NAD-bd_sf"/>
</dbReference>
<dbReference type="PANTHER" id="PTHR43735">
    <property type="entry name" value="APOPTOSIS-INDUCING FACTOR 1"/>
    <property type="match status" value="1"/>
</dbReference>
<feature type="domain" description="FAD/NAD(P)-binding" evidence="1">
    <location>
        <begin position="45"/>
        <end position="340"/>
    </location>
</feature>
<organism evidence="2 3">
    <name type="scientific">Aspergillus bertholletiae</name>
    <dbReference type="NCBI Taxonomy" id="1226010"/>
    <lineage>
        <taxon>Eukaryota</taxon>
        <taxon>Fungi</taxon>
        <taxon>Dikarya</taxon>
        <taxon>Ascomycota</taxon>
        <taxon>Pezizomycotina</taxon>
        <taxon>Eurotiomycetes</taxon>
        <taxon>Eurotiomycetidae</taxon>
        <taxon>Eurotiales</taxon>
        <taxon>Aspergillaceae</taxon>
        <taxon>Aspergillus</taxon>
        <taxon>Aspergillus subgen. Circumdati</taxon>
    </lineage>
</organism>
<sequence length="427" mass="46440">MPSDNVKIIAKALVFFLPHLGRMAIQRVAAVRHSWTWQDKSDAKNVVVLGGSFAGIELINRLVETLPTGYRAVWIEKNSHLNYSFNFPRFSVLTGHEHTAFIPYDGVARGAPTGIYTRIQDTAVGITENQVLLASGEKIDYTYLAIATGSSQPLPVQVVATERDDGCCELQGVQEAIKASQKIAIVGGGAVGVELASDIKDFYPDKDVTLVHSRAQLMSHFGKRLQDYTLSALRDELKIRVLLNERPKMPAAGNMARAASLTFSDGREEEFDLIIGCTGQRPNSSVLSSLLPEAISKETSRILVRPTLQVLTSDPNTHIFAFGDVADHGGPHMARAGWMQAGVVLENLLTMINGQTPSRLYTPNIFIEGAIKLTLGKKHHVIYATEADGSDVLVPARDGKLDLGIERAWGQFGADFKLANAAVEPIA</sequence>
<accession>A0A5N7BNR7</accession>
<dbReference type="GO" id="GO:0050660">
    <property type="term" value="F:flavin adenine dinucleotide binding"/>
    <property type="evidence" value="ECO:0007669"/>
    <property type="project" value="TreeGrafter"/>
</dbReference>
<dbReference type="GO" id="GO:0004174">
    <property type="term" value="F:electron-transferring-flavoprotein dehydrogenase activity"/>
    <property type="evidence" value="ECO:0007669"/>
    <property type="project" value="TreeGrafter"/>
</dbReference>
<dbReference type="OrthoDB" id="202203at2759"/>
<keyword evidence="3" id="KW-1185">Reference proteome</keyword>
<dbReference type="PANTHER" id="PTHR43735:SF5">
    <property type="entry name" value="FAD_NAD(P)-BINDING DOMAIN-CONTAINING PROTEIN"/>
    <property type="match status" value="1"/>
</dbReference>
<dbReference type="Proteomes" id="UP000326198">
    <property type="component" value="Unassembled WGS sequence"/>
</dbReference>
<dbReference type="EMBL" id="ML736155">
    <property type="protein sequence ID" value="KAE8383475.1"/>
    <property type="molecule type" value="Genomic_DNA"/>
</dbReference>
<name>A0A5N7BNR7_9EURO</name>
<dbReference type="Gene3D" id="3.50.50.100">
    <property type="match status" value="1"/>
</dbReference>
<dbReference type="GO" id="GO:0005737">
    <property type="term" value="C:cytoplasm"/>
    <property type="evidence" value="ECO:0007669"/>
    <property type="project" value="TreeGrafter"/>
</dbReference>
<gene>
    <name evidence="2" type="ORF">BDV26DRAFT_287661</name>
</gene>
<dbReference type="PRINTS" id="PR00368">
    <property type="entry name" value="FADPNR"/>
</dbReference>
<dbReference type="Pfam" id="PF07992">
    <property type="entry name" value="Pyr_redox_2"/>
    <property type="match status" value="1"/>
</dbReference>
<dbReference type="AlphaFoldDB" id="A0A5N7BNR7"/>
<dbReference type="SUPFAM" id="SSF51905">
    <property type="entry name" value="FAD/NAD(P)-binding domain"/>
    <property type="match status" value="1"/>
</dbReference>
<reference evidence="2 3" key="1">
    <citation type="submission" date="2019-04" db="EMBL/GenBank/DDBJ databases">
        <title>Friends and foes A comparative genomics studyof 23 Aspergillus species from section Flavi.</title>
        <authorList>
            <consortium name="DOE Joint Genome Institute"/>
            <person name="Kjaerbolling I."/>
            <person name="Vesth T."/>
            <person name="Frisvad J.C."/>
            <person name="Nybo J.L."/>
            <person name="Theobald S."/>
            <person name="Kildgaard S."/>
            <person name="Isbrandt T."/>
            <person name="Kuo A."/>
            <person name="Sato A."/>
            <person name="Lyhne E.K."/>
            <person name="Kogle M.E."/>
            <person name="Wiebenga A."/>
            <person name="Kun R.S."/>
            <person name="Lubbers R.J."/>
            <person name="Makela M.R."/>
            <person name="Barry K."/>
            <person name="Chovatia M."/>
            <person name="Clum A."/>
            <person name="Daum C."/>
            <person name="Haridas S."/>
            <person name="He G."/>
            <person name="LaButti K."/>
            <person name="Lipzen A."/>
            <person name="Mondo S."/>
            <person name="Riley R."/>
            <person name="Salamov A."/>
            <person name="Simmons B.A."/>
            <person name="Magnuson J.K."/>
            <person name="Henrissat B."/>
            <person name="Mortensen U.H."/>
            <person name="Larsen T.O."/>
            <person name="Devries R.P."/>
            <person name="Grigoriev I.V."/>
            <person name="Machida M."/>
            <person name="Baker S.E."/>
            <person name="Andersen M.R."/>
        </authorList>
    </citation>
    <scope>NUCLEOTIDE SEQUENCE [LARGE SCALE GENOMIC DNA]</scope>
    <source>
        <strain evidence="2 3">IBT 29228</strain>
    </source>
</reference>
<protein>
    <recommendedName>
        <fullName evidence="1">FAD/NAD(P)-binding domain-containing protein</fullName>
    </recommendedName>
</protein>
<dbReference type="InterPro" id="IPR023753">
    <property type="entry name" value="FAD/NAD-binding_dom"/>
</dbReference>
<evidence type="ECO:0000313" key="3">
    <source>
        <dbReference type="Proteomes" id="UP000326198"/>
    </source>
</evidence>
<evidence type="ECO:0000259" key="1">
    <source>
        <dbReference type="Pfam" id="PF07992"/>
    </source>
</evidence>
<evidence type="ECO:0000313" key="2">
    <source>
        <dbReference type="EMBL" id="KAE8383475.1"/>
    </source>
</evidence>